<protein>
    <recommendedName>
        <fullName evidence="3">Ferredoxin</fullName>
    </recommendedName>
</protein>
<keyword evidence="7" id="KW-0411">Iron-sulfur</keyword>
<evidence type="ECO:0000256" key="1">
    <source>
        <dbReference type="ARBA" id="ARBA00001966"/>
    </source>
</evidence>
<reference evidence="9 10" key="1">
    <citation type="submission" date="2016-11" db="EMBL/GenBank/DDBJ databases">
        <authorList>
            <person name="Jaros S."/>
            <person name="Januszkiewicz K."/>
            <person name="Wedrychowicz H."/>
        </authorList>
    </citation>
    <scope>NUCLEOTIDE SEQUENCE [LARGE SCALE GENOMIC DNA]</scope>
    <source>
        <strain evidence="9 10">DSM 17918</strain>
    </source>
</reference>
<sequence length="364" mass="40669">MASKVLFASARYDKYDGNATLPAKFSRMIDKMAADMGLAEVVKDKWTAIKMHLGRGIGYSTIHPLFVKTLVDKLKAFGAKVYITDQVVDGARNRGYTEEFLGVPIVPVCGYLNKYYYEKKVDFKTFKDVDIGGYIHDAEVMIDFSHVKGHGVCGYGGACKNIAMGCVTDRTRQQIHGLEGGLEWNEDLCIHCEQCVSSCNHNANSFDENGRYVINYHNCTLCQHCVKVCPTGAIKLDTHRYEDFQTGMAICTEEVLKTFEPGHVFYINFLTNITALCDCWGLTTPSLVPDIGIMASQDIVAIERASLDSIKVEDLIEAGVPMGMELGETGHLFERLHGKNPFIQLNELEKRNLGTQEYEIEEVL</sequence>
<dbReference type="InterPro" id="IPR007160">
    <property type="entry name" value="DUF362"/>
</dbReference>
<dbReference type="GO" id="GO:0051539">
    <property type="term" value="F:4 iron, 4 sulfur cluster binding"/>
    <property type="evidence" value="ECO:0007669"/>
    <property type="project" value="UniProtKB-KW"/>
</dbReference>
<evidence type="ECO:0000256" key="3">
    <source>
        <dbReference type="ARBA" id="ARBA00013529"/>
    </source>
</evidence>
<dbReference type="PROSITE" id="PS51379">
    <property type="entry name" value="4FE4S_FER_2"/>
    <property type="match status" value="2"/>
</dbReference>
<organism evidence="9 10">
    <name type="scientific">Caldanaerobius fijiensis DSM 17918</name>
    <dbReference type="NCBI Taxonomy" id="1121256"/>
    <lineage>
        <taxon>Bacteria</taxon>
        <taxon>Bacillati</taxon>
        <taxon>Bacillota</taxon>
        <taxon>Clostridia</taxon>
        <taxon>Thermoanaerobacterales</taxon>
        <taxon>Thermoanaerobacteraceae</taxon>
        <taxon>Caldanaerobius</taxon>
    </lineage>
</organism>
<dbReference type="OrthoDB" id="9781559at2"/>
<dbReference type="InterPro" id="IPR017900">
    <property type="entry name" value="4Fe4S_Fe_S_CS"/>
</dbReference>
<dbReference type="Proteomes" id="UP000184088">
    <property type="component" value="Unassembled WGS sequence"/>
</dbReference>
<dbReference type="SUPFAM" id="SSF54862">
    <property type="entry name" value="4Fe-4S ferredoxins"/>
    <property type="match status" value="1"/>
</dbReference>
<evidence type="ECO:0000313" key="9">
    <source>
        <dbReference type="EMBL" id="SHE89640.1"/>
    </source>
</evidence>
<evidence type="ECO:0000256" key="7">
    <source>
        <dbReference type="ARBA" id="ARBA00023014"/>
    </source>
</evidence>
<dbReference type="GO" id="GO:0046872">
    <property type="term" value="F:metal ion binding"/>
    <property type="evidence" value="ECO:0007669"/>
    <property type="project" value="UniProtKB-KW"/>
</dbReference>
<name>A0A1M4X7Y2_9THEO</name>
<comment type="cofactor">
    <cofactor evidence="1">
        <name>[4Fe-4S] cluster</name>
        <dbReference type="ChEBI" id="CHEBI:49883"/>
    </cofactor>
</comment>
<evidence type="ECO:0000259" key="8">
    <source>
        <dbReference type="PROSITE" id="PS51379"/>
    </source>
</evidence>
<evidence type="ECO:0000256" key="5">
    <source>
        <dbReference type="ARBA" id="ARBA00022723"/>
    </source>
</evidence>
<keyword evidence="4" id="KW-0004">4Fe-4S</keyword>
<dbReference type="InterPro" id="IPR017896">
    <property type="entry name" value="4Fe4S_Fe-S-bd"/>
</dbReference>
<comment type="function">
    <text evidence="2">Ferredoxins are iron-sulfur proteins that transfer electrons in a wide variety of metabolic reactions.</text>
</comment>
<dbReference type="Pfam" id="PF04015">
    <property type="entry name" value="DUF362"/>
    <property type="match status" value="1"/>
</dbReference>
<dbReference type="EMBL" id="FQVH01000007">
    <property type="protein sequence ID" value="SHE89640.1"/>
    <property type="molecule type" value="Genomic_DNA"/>
</dbReference>
<evidence type="ECO:0000256" key="2">
    <source>
        <dbReference type="ARBA" id="ARBA00003532"/>
    </source>
</evidence>
<keyword evidence="6" id="KW-0408">Iron</keyword>
<dbReference type="PANTHER" id="PTHR24960">
    <property type="entry name" value="PHOTOSYSTEM I IRON-SULFUR CENTER-RELATED"/>
    <property type="match status" value="1"/>
</dbReference>
<dbReference type="Pfam" id="PF12838">
    <property type="entry name" value="Fer4_7"/>
    <property type="match status" value="1"/>
</dbReference>
<feature type="domain" description="4Fe-4S ferredoxin-type" evidence="8">
    <location>
        <begin position="180"/>
        <end position="209"/>
    </location>
</feature>
<dbReference type="AlphaFoldDB" id="A0A1M4X7Y2"/>
<accession>A0A1M4X7Y2</accession>
<keyword evidence="5" id="KW-0479">Metal-binding</keyword>
<evidence type="ECO:0000256" key="6">
    <source>
        <dbReference type="ARBA" id="ARBA00023004"/>
    </source>
</evidence>
<dbReference type="RefSeq" id="WP_073342220.1">
    <property type="nucleotide sequence ID" value="NZ_FQVH01000007.1"/>
</dbReference>
<proteinExistence type="predicted"/>
<evidence type="ECO:0000256" key="4">
    <source>
        <dbReference type="ARBA" id="ARBA00022485"/>
    </source>
</evidence>
<evidence type="ECO:0000313" key="10">
    <source>
        <dbReference type="Proteomes" id="UP000184088"/>
    </source>
</evidence>
<feature type="domain" description="4Fe-4S ferredoxin-type" evidence="8">
    <location>
        <begin position="210"/>
        <end position="239"/>
    </location>
</feature>
<dbReference type="InterPro" id="IPR050157">
    <property type="entry name" value="PSI_iron-sulfur_center"/>
</dbReference>
<gene>
    <name evidence="9" type="ORF">SAMN02746089_00978</name>
</gene>
<dbReference type="PANTHER" id="PTHR24960:SF79">
    <property type="entry name" value="PHOTOSYSTEM I IRON-SULFUR CENTER"/>
    <property type="match status" value="1"/>
</dbReference>
<dbReference type="STRING" id="1121256.SAMN02746089_00978"/>
<keyword evidence="10" id="KW-1185">Reference proteome</keyword>
<dbReference type="Gene3D" id="3.30.70.20">
    <property type="match status" value="1"/>
</dbReference>
<dbReference type="PROSITE" id="PS00198">
    <property type="entry name" value="4FE4S_FER_1"/>
    <property type="match status" value="1"/>
</dbReference>